<dbReference type="InterPro" id="IPR010451">
    <property type="entry name" value="Acetoacetate_decarboxylase"/>
</dbReference>
<dbReference type="KEGG" id="dal:Dalk_0253"/>
<dbReference type="InterPro" id="IPR023375">
    <property type="entry name" value="ADC_dom_sf"/>
</dbReference>
<accession>B8F8T0</accession>
<name>B8F8T0_DESAL</name>
<protein>
    <submittedName>
        <fullName evidence="1">Acetoacetate decarboxylase</fullName>
    </submittedName>
</protein>
<gene>
    <name evidence="1" type="ordered locus">Dalk_0253</name>
</gene>
<dbReference type="EMBL" id="CP001322">
    <property type="protein sequence ID" value="ACL01962.1"/>
    <property type="molecule type" value="Genomic_DNA"/>
</dbReference>
<dbReference type="Proteomes" id="UP000000739">
    <property type="component" value="Chromosome"/>
</dbReference>
<keyword evidence="2" id="KW-1185">Reference proteome</keyword>
<dbReference type="SUPFAM" id="SSF160104">
    <property type="entry name" value="Acetoacetate decarboxylase-like"/>
    <property type="match status" value="1"/>
</dbReference>
<dbReference type="Gene3D" id="2.40.400.10">
    <property type="entry name" value="Acetoacetate decarboxylase-like"/>
    <property type="match status" value="1"/>
</dbReference>
<dbReference type="RefSeq" id="WP_012609402.1">
    <property type="nucleotide sequence ID" value="NC_011768.1"/>
</dbReference>
<evidence type="ECO:0000313" key="2">
    <source>
        <dbReference type="Proteomes" id="UP000000739"/>
    </source>
</evidence>
<sequence>MFKFDPYQQYMMPAHFGPRNRKAPSGWYHNVTSMVVSYRTDREKLSAYLPEPFEVAEDPIITIVYSCNKEVDWLAGHGYNLIGVNASVVFNGAVDRLEGFYTLVMWENLADPILTGREVQGIPKIYADIPDHSVIGGVFRAKASHFSSPIMEMSITDLYYPSLAELKERQDFMEGRDNWMGWKYIANPDGFGSMVSEPTLFPAETKYKALQMGTGSINWESLTWEQNPTQYHIVNALAELPIVEYLPAIVTQGSTNLAVEGVPVRALK</sequence>
<dbReference type="Pfam" id="PF06314">
    <property type="entry name" value="ADC"/>
    <property type="match status" value="1"/>
</dbReference>
<proteinExistence type="predicted"/>
<dbReference type="eggNOG" id="COG4689">
    <property type="taxonomic scope" value="Bacteria"/>
</dbReference>
<dbReference type="GO" id="GO:0016829">
    <property type="term" value="F:lyase activity"/>
    <property type="evidence" value="ECO:0007669"/>
    <property type="project" value="InterPro"/>
</dbReference>
<dbReference type="AlphaFoldDB" id="B8F8T0"/>
<evidence type="ECO:0000313" key="1">
    <source>
        <dbReference type="EMBL" id="ACL01962.1"/>
    </source>
</evidence>
<dbReference type="HOGENOM" id="CLU_042700_0_0_7"/>
<organism evidence="1 2">
    <name type="scientific">Desulfatibacillum aliphaticivorans</name>
    <dbReference type="NCBI Taxonomy" id="218208"/>
    <lineage>
        <taxon>Bacteria</taxon>
        <taxon>Pseudomonadati</taxon>
        <taxon>Thermodesulfobacteriota</taxon>
        <taxon>Desulfobacteria</taxon>
        <taxon>Desulfobacterales</taxon>
        <taxon>Desulfatibacillaceae</taxon>
        <taxon>Desulfatibacillum</taxon>
    </lineage>
</organism>
<reference evidence="1 2" key="1">
    <citation type="journal article" date="2012" name="Environ. Microbiol.">
        <title>The genome sequence of Desulfatibacillum alkenivorans AK-01: a blueprint for anaerobic alkane oxidation.</title>
        <authorList>
            <person name="Callaghan A.V."/>
            <person name="Morris B.E."/>
            <person name="Pereira I.A."/>
            <person name="McInerney M.J."/>
            <person name="Austin R.N."/>
            <person name="Groves J.T."/>
            <person name="Kukor J.J."/>
            <person name="Suflita J.M."/>
            <person name="Young L.Y."/>
            <person name="Zylstra G.J."/>
            <person name="Wawrik B."/>
        </authorList>
    </citation>
    <scope>NUCLEOTIDE SEQUENCE [LARGE SCALE GENOMIC DNA]</scope>
    <source>
        <strain evidence="1 2">AK-01</strain>
    </source>
</reference>